<reference evidence="1 2" key="1">
    <citation type="journal article" date="2015" name="Nature">
        <title>rRNA introns, odd ribosomes, and small enigmatic genomes across a large radiation of phyla.</title>
        <authorList>
            <person name="Brown C.T."/>
            <person name="Hug L.A."/>
            <person name="Thomas B.C."/>
            <person name="Sharon I."/>
            <person name="Castelle C.J."/>
            <person name="Singh A."/>
            <person name="Wilkins M.J."/>
            <person name="Williams K.H."/>
            <person name="Banfield J.F."/>
        </authorList>
    </citation>
    <scope>NUCLEOTIDE SEQUENCE [LARGE SCALE GENOMIC DNA]</scope>
</reference>
<protein>
    <submittedName>
        <fullName evidence="1">Uncharacterized protein</fullName>
    </submittedName>
</protein>
<dbReference type="EMBL" id="LBUE01000047">
    <property type="protein sequence ID" value="KKQ53888.1"/>
    <property type="molecule type" value="Genomic_DNA"/>
</dbReference>
<evidence type="ECO:0000313" key="2">
    <source>
        <dbReference type="Proteomes" id="UP000034096"/>
    </source>
</evidence>
<proteinExistence type="predicted"/>
<accession>A0A0G0IEW4</accession>
<name>A0A0G0IEW4_9BACT</name>
<organism evidence="1 2">
    <name type="scientific">Candidatus Woesebacteria bacterium GW2011_GWC1_38_13</name>
    <dbReference type="NCBI Taxonomy" id="1618583"/>
    <lineage>
        <taxon>Bacteria</taxon>
        <taxon>Candidatus Woeseibacteriota</taxon>
    </lineage>
</organism>
<dbReference type="AlphaFoldDB" id="A0A0G0IEW4"/>
<dbReference type="STRING" id="1618583.US75_C0047G0005"/>
<evidence type="ECO:0000313" key="1">
    <source>
        <dbReference type="EMBL" id="KKQ53888.1"/>
    </source>
</evidence>
<comment type="caution">
    <text evidence="1">The sequence shown here is derived from an EMBL/GenBank/DDBJ whole genome shotgun (WGS) entry which is preliminary data.</text>
</comment>
<sequence length="87" mass="10023">MIDRLRYPESRFIPVQDNVGITVNRYFVGDIGVSVINAVEKHEPKIVKTSFGPVKNNTLSRISDKNFQTEVSAKRFITDEYFKSKSR</sequence>
<gene>
    <name evidence="1" type="ORF">US75_C0047G0005</name>
</gene>
<dbReference type="Proteomes" id="UP000034096">
    <property type="component" value="Unassembled WGS sequence"/>
</dbReference>